<protein>
    <submittedName>
        <fullName evidence="1">ArsR family transcriptional regulator</fullName>
    </submittedName>
</protein>
<reference evidence="1 2" key="1">
    <citation type="submission" date="2017-09" db="EMBL/GenBank/DDBJ databases">
        <title>Depth-based differentiation of microbial function through sediment-hosted aquifers and enrichment of novel symbionts in the deep terrestrial subsurface.</title>
        <authorList>
            <person name="Probst A.J."/>
            <person name="Ladd B."/>
            <person name="Jarett J.K."/>
            <person name="Geller-Mcgrath D.E."/>
            <person name="Sieber C.M."/>
            <person name="Emerson J.B."/>
            <person name="Anantharaman K."/>
            <person name="Thomas B.C."/>
            <person name="Malmstrom R."/>
            <person name="Stieglmeier M."/>
            <person name="Klingl A."/>
            <person name="Woyke T."/>
            <person name="Ryan C.M."/>
            <person name="Banfield J.F."/>
        </authorList>
    </citation>
    <scope>NUCLEOTIDE SEQUENCE [LARGE SCALE GENOMIC DNA]</scope>
    <source>
        <strain evidence="1">CG23_combo_of_CG06-09_8_20_14_all_41_10</strain>
    </source>
</reference>
<sequence length="125" mass="14650">MKVRNIKITIKSDVEFFKEVKNVWKKLEQGEKVKKHEGISFESLETMRKVLTEERLRILKIIKKYHPGSIYELAKILKRDTKNVSDDVHYLAELALIEIEKGKSNGREKTTPVVNYDKILLEIPV</sequence>
<dbReference type="InterPro" id="IPR036388">
    <property type="entry name" value="WH-like_DNA-bd_sf"/>
</dbReference>
<dbReference type="Proteomes" id="UP000231292">
    <property type="component" value="Unassembled WGS sequence"/>
</dbReference>
<accession>A0A2G9YJM2</accession>
<dbReference type="Gene3D" id="1.10.10.10">
    <property type="entry name" value="Winged helix-like DNA-binding domain superfamily/Winged helix DNA-binding domain"/>
    <property type="match status" value="1"/>
</dbReference>
<evidence type="ECO:0000313" key="1">
    <source>
        <dbReference type="EMBL" id="PIP19425.1"/>
    </source>
</evidence>
<comment type="caution">
    <text evidence="1">The sequence shown here is derived from an EMBL/GenBank/DDBJ whole genome shotgun (WGS) entry which is preliminary data.</text>
</comment>
<organism evidence="1 2">
    <name type="scientific">Candidatus Sherwoodlollariibacterium unditelluris</name>
    <dbReference type="NCBI Taxonomy" id="1974757"/>
    <lineage>
        <taxon>Bacteria</taxon>
        <taxon>Pseudomonadati</taxon>
        <taxon>Candidatus Omnitrophota</taxon>
        <taxon>Candidatus Sherwoodlollariibacterium</taxon>
    </lineage>
</organism>
<name>A0A2G9YJM2_9BACT</name>
<dbReference type="EMBL" id="PCRK01000066">
    <property type="protein sequence ID" value="PIP19425.1"/>
    <property type="molecule type" value="Genomic_DNA"/>
</dbReference>
<dbReference type="AlphaFoldDB" id="A0A2G9YJM2"/>
<evidence type="ECO:0000313" key="2">
    <source>
        <dbReference type="Proteomes" id="UP000231292"/>
    </source>
</evidence>
<dbReference type="InterPro" id="IPR036390">
    <property type="entry name" value="WH_DNA-bd_sf"/>
</dbReference>
<dbReference type="SUPFAM" id="SSF46785">
    <property type="entry name" value="Winged helix' DNA-binding domain"/>
    <property type="match status" value="1"/>
</dbReference>
<proteinExistence type="predicted"/>
<dbReference type="Pfam" id="PF25212">
    <property type="entry name" value="HVO_A0114"/>
    <property type="match status" value="1"/>
</dbReference>
<gene>
    <name evidence="1" type="ORF">COX41_02945</name>
</gene>